<comment type="caution">
    <text evidence="2">The sequence shown here is derived from an EMBL/GenBank/DDBJ whole genome shotgun (WGS) entry which is preliminary data.</text>
</comment>
<dbReference type="Pfam" id="PF04230">
    <property type="entry name" value="PS_pyruv_trans"/>
    <property type="match status" value="1"/>
</dbReference>
<accession>A0A7W0HKR0</accession>
<evidence type="ECO:0000313" key="3">
    <source>
        <dbReference type="Proteomes" id="UP000525298"/>
    </source>
</evidence>
<organism evidence="2 3">
    <name type="scientific">Desulfosalsimonas propionicica</name>
    <dbReference type="NCBI Taxonomy" id="332175"/>
    <lineage>
        <taxon>Bacteria</taxon>
        <taxon>Pseudomonadati</taxon>
        <taxon>Thermodesulfobacteriota</taxon>
        <taxon>Desulfobacteria</taxon>
        <taxon>Desulfobacterales</taxon>
        <taxon>Desulfosalsimonadaceae</taxon>
        <taxon>Desulfosalsimonas</taxon>
    </lineage>
</organism>
<dbReference type="Proteomes" id="UP000525298">
    <property type="component" value="Unassembled WGS sequence"/>
</dbReference>
<dbReference type="RefSeq" id="WP_181551140.1">
    <property type="nucleotide sequence ID" value="NZ_JACDUS010000004.1"/>
</dbReference>
<name>A0A7W0HKR0_9BACT</name>
<dbReference type="InterPro" id="IPR007345">
    <property type="entry name" value="Polysacch_pyruvyl_Trfase"/>
</dbReference>
<evidence type="ECO:0000313" key="2">
    <source>
        <dbReference type="EMBL" id="MBA2881480.1"/>
    </source>
</evidence>
<reference evidence="2 3" key="1">
    <citation type="submission" date="2020-07" db="EMBL/GenBank/DDBJ databases">
        <title>Genomic Encyclopedia of Type Strains, Phase IV (KMG-IV): sequencing the most valuable type-strain genomes for metagenomic binning, comparative biology and taxonomic classification.</title>
        <authorList>
            <person name="Goeker M."/>
        </authorList>
    </citation>
    <scope>NUCLEOTIDE SEQUENCE [LARGE SCALE GENOMIC DNA]</scope>
    <source>
        <strain evidence="2 3">DSM 17721</strain>
    </source>
</reference>
<keyword evidence="3" id="KW-1185">Reference proteome</keyword>
<dbReference type="AlphaFoldDB" id="A0A7W0HKR0"/>
<proteinExistence type="predicted"/>
<feature type="domain" description="Polysaccharide pyruvyl transferase" evidence="1">
    <location>
        <begin position="14"/>
        <end position="293"/>
    </location>
</feature>
<protein>
    <recommendedName>
        <fullName evidence="1">Polysaccharide pyruvyl transferase domain-containing protein</fullName>
    </recommendedName>
</protein>
<gene>
    <name evidence="2" type="ORF">HNR65_001807</name>
</gene>
<evidence type="ECO:0000259" key="1">
    <source>
        <dbReference type="Pfam" id="PF04230"/>
    </source>
</evidence>
<sequence>MKIGILTYQFSTQNFGAVLQTYASYRVLKKLGHTPEVINLLPGKKLSFKKNLKAKLKLFLYNKIEFERFKKKHIKLSAPYYSDDNLHELDTIFYAYYVGSDQVWRASMSKERLIHYFLDFADNEKLKIAYAASFGISSWEGDTEKTKQVTPLIKRFSAIGVREQDGVDICKNVFNVNAVKVLDPTLLLDEGDYQKIIQKNEKFNLQNYIAYHIIQDRPAKGAIPSMVFQQTKKKVINLFGQNKKILGHSFLKYNSIGTWLDGIQNASLIITDSFHCVIFSIIFKKQFVCIPNQRGGVSRIENLLQMLRLEDRFCESENFDIKFYLNSPINYSEVYSNLNLLRKESFNFLTNALL</sequence>
<dbReference type="EMBL" id="JACDUS010000004">
    <property type="protein sequence ID" value="MBA2881480.1"/>
    <property type="molecule type" value="Genomic_DNA"/>
</dbReference>